<dbReference type="EnsemblPlants" id="LPERR06G11110.1">
    <property type="protein sequence ID" value="LPERR06G11110.1"/>
    <property type="gene ID" value="LPERR06G11110"/>
</dbReference>
<dbReference type="HOGENOM" id="CLU_1808993_0_0_1"/>
<sequence>MVCTGVKRKGLACVVSEEFPSSIPPTSVSTGVRRTCSSNTESTARSCESLQSDGASGAEEGDYVEVVAKALIDIAINKPDALRGGANGFGNWMGGPPGGGFGGGFGGGYGGGFGGGYGDGAHEEDYSLQPNFQSSLHLAEEPN</sequence>
<reference evidence="2" key="3">
    <citation type="submission" date="2015-04" db="UniProtKB">
        <authorList>
            <consortium name="EnsemblPlants"/>
        </authorList>
    </citation>
    <scope>IDENTIFICATION</scope>
</reference>
<protein>
    <submittedName>
        <fullName evidence="2">Uncharacterized protein</fullName>
    </submittedName>
</protein>
<evidence type="ECO:0000313" key="2">
    <source>
        <dbReference type="EnsemblPlants" id="LPERR06G11110.1"/>
    </source>
</evidence>
<organism evidence="2 3">
    <name type="scientific">Leersia perrieri</name>
    <dbReference type="NCBI Taxonomy" id="77586"/>
    <lineage>
        <taxon>Eukaryota</taxon>
        <taxon>Viridiplantae</taxon>
        <taxon>Streptophyta</taxon>
        <taxon>Embryophyta</taxon>
        <taxon>Tracheophyta</taxon>
        <taxon>Spermatophyta</taxon>
        <taxon>Magnoliopsida</taxon>
        <taxon>Liliopsida</taxon>
        <taxon>Poales</taxon>
        <taxon>Poaceae</taxon>
        <taxon>BOP clade</taxon>
        <taxon>Oryzoideae</taxon>
        <taxon>Oryzeae</taxon>
        <taxon>Oryzinae</taxon>
        <taxon>Leersia</taxon>
    </lineage>
</organism>
<feature type="compositionally biased region" description="Polar residues" evidence="1">
    <location>
        <begin position="24"/>
        <end position="54"/>
    </location>
</feature>
<dbReference type="Gramene" id="LPERR06G11110.1">
    <property type="protein sequence ID" value="LPERR06G11110.1"/>
    <property type="gene ID" value="LPERR06G11110"/>
</dbReference>
<evidence type="ECO:0000256" key="1">
    <source>
        <dbReference type="SAM" id="MobiDB-lite"/>
    </source>
</evidence>
<name>A0A0D9WPT1_9ORYZ</name>
<accession>A0A0D9WPT1</accession>
<proteinExistence type="predicted"/>
<dbReference type="AlphaFoldDB" id="A0A0D9WPT1"/>
<reference evidence="3" key="2">
    <citation type="submission" date="2013-12" db="EMBL/GenBank/DDBJ databases">
        <authorList>
            <person name="Yu Y."/>
            <person name="Lee S."/>
            <person name="de Baynast K."/>
            <person name="Wissotski M."/>
            <person name="Liu L."/>
            <person name="Talag J."/>
            <person name="Goicoechea J."/>
            <person name="Angelova A."/>
            <person name="Jetty R."/>
            <person name="Kudrna D."/>
            <person name="Golser W."/>
            <person name="Rivera L."/>
            <person name="Zhang J."/>
            <person name="Wing R."/>
        </authorList>
    </citation>
    <scope>NUCLEOTIDE SEQUENCE</scope>
</reference>
<keyword evidence="3" id="KW-1185">Reference proteome</keyword>
<feature type="region of interest" description="Disordered" evidence="1">
    <location>
        <begin position="24"/>
        <end position="59"/>
    </location>
</feature>
<reference evidence="2 3" key="1">
    <citation type="submission" date="2012-08" db="EMBL/GenBank/DDBJ databases">
        <title>Oryza genome evolution.</title>
        <authorList>
            <person name="Wing R.A."/>
        </authorList>
    </citation>
    <scope>NUCLEOTIDE SEQUENCE</scope>
</reference>
<dbReference type="Proteomes" id="UP000032180">
    <property type="component" value="Chromosome 6"/>
</dbReference>
<evidence type="ECO:0000313" key="3">
    <source>
        <dbReference type="Proteomes" id="UP000032180"/>
    </source>
</evidence>
<feature type="region of interest" description="Disordered" evidence="1">
    <location>
        <begin position="113"/>
        <end position="143"/>
    </location>
</feature>